<evidence type="ECO:0000313" key="3">
    <source>
        <dbReference type="Proteomes" id="UP000570514"/>
    </source>
</evidence>
<feature type="transmembrane region" description="Helical" evidence="1">
    <location>
        <begin position="124"/>
        <end position="151"/>
    </location>
</feature>
<keyword evidence="1" id="KW-1133">Transmembrane helix</keyword>
<evidence type="ECO:0000256" key="1">
    <source>
        <dbReference type="SAM" id="Phobius"/>
    </source>
</evidence>
<feature type="transmembrane region" description="Helical" evidence="1">
    <location>
        <begin position="214"/>
        <end position="232"/>
    </location>
</feature>
<sequence length="236" mass="25265">MASVSASTWAIFKKSFRSMPAIWAIFLVVAAATNVCDLVYANPKPGHVPPLLIVSLLVRLLGVSWIGCAALRVMAESRAKPWGLDRGLLFCTFWGIVGLAVGALLARLFTLIPNLASGTALAPVWLYAGLAFSSVLSVLILLPFMAWSVALSVRETPSSLFRRMVPLMGPAFGAYLMLAFPLHLLHLGATAYLMKTELSLRLKLVATMGDGVESTILAMMMVALSVAVYRKAAAAI</sequence>
<gene>
    <name evidence="2" type="ORF">FHS83_003800</name>
</gene>
<dbReference type="RefSeq" id="WP_167085074.1">
    <property type="nucleotide sequence ID" value="NZ_BAAADC010000001.1"/>
</dbReference>
<dbReference type="EMBL" id="JAASRM010000001">
    <property type="protein sequence ID" value="NIK90482.1"/>
    <property type="molecule type" value="Genomic_DNA"/>
</dbReference>
<dbReference type="AlphaFoldDB" id="A0A846N5P0"/>
<name>A0A846N5P0_9PROT</name>
<reference evidence="2 3" key="1">
    <citation type="submission" date="2020-03" db="EMBL/GenBank/DDBJ databases">
        <title>Genomic Encyclopedia of Type Strains, Phase IV (KMG-IV): sequencing the most valuable type-strain genomes for metagenomic binning, comparative biology and taxonomic classification.</title>
        <authorList>
            <person name="Goeker M."/>
        </authorList>
    </citation>
    <scope>NUCLEOTIDE SEQUENCE [LARGE SCALE GENOMIC DNA]</scope>
    <source>
        <strain evidence="2 3">DSM 19867</strain>
    </source>
</reference>
<evidence type="ECO:0000313" key="2">
    <source>
        <dbReference type="EMBL" id="NIK90482.1"/>
    </source>
</evidence>
<protein>
    <submittedName>
        <fullName evidence="2">Uncharacterized protein</fullName>
    </submittedName>
</protein>
<feature type="transmembrane region" description="Helical" evidence="1">
    <location>
        <begin position="87"/>
        <end position="112"/>
    </location>
</feature>
<accession>A0A846N5P0</accession>
<organism evidence="2 3">
    <name type="scientific">Rhizomicrobium palustre</name>
    <dbReference type="NCBI Taxonomy" id="189966"/>
    <lineage>
        <taxon>Bacteria</taxon>
        <taxon>Pseudomonadati</taxon>
        <taxon>Pseudomonadota</taxon>
        <taxon>Alphaproteobacteria</taxon>
        <taxon>Micropepsales</taxon>
        <taxon>Micropepsaceae</taxon>
        <taxon>Rhizomicrobium</taxon>
    </lineage>
</organism>
<keyword evidence="1" id="KW-0812">Transmembrane</keyword>
<keyword evidence="1" id="KW-0472">Membrane</keyword>
<dbReference type="Proteomes" id="UP000570514">
    <property type="component" value="Unassembled WGS sequence"/>
</dbReference>
<feature type="transmembrane region" description="Helical" evidence="1">
    <location>
        <begin position="172"/>
        <end position="194"/>
    </location>
</feature>
<comment type="caution">
    <text evidence="2">The sequence shown here is derived from an EMBL/GenBank/DDBJ whole genome shotgun (WGS) entry which is preliminary data.</text>
</comment>
<proteinExistence type="predicted"/>
<feature type="transmembrane region" description="Helical" evidence="1">
    <location>
        <begin position="51"/>
        <end position="75"/>
    </location>
</feature>
<keyword evidence="3" id="KW-1185">Reference proteome</keyword>